<dbReference type="CDD" id="cd02440">
    <property type="entry name" value="AdoMet_MTases"/>
    <property type="match status" value="1"/>
</dbReference>
<dbReference type="InterPro" id="IPR029063">
    <property type="entry name" value="SAM-dependent_MTases_sf"/>
</dbReference>
<feature type="domain" description="S-adenosylmethionine-dependent methyltransferase" evidence="4">
    <location>
        <begin position="78"/>
        <end position="210"/>
    </location>
</feature>
<organism evidence="5 6">
    <name type="scientific">Brachyspira murdochii</name>
    <dbReference type="NCBI Taxonomy" id="84378"/>
    <lineage>
        <taxon>Bacteria</taxon>
        <taxon>Pseudomonadati</taxon>
        <taxon>Spirochaetota</taxon>
        <taxon>Spirochaetia</taxon>
        <taxon>Brachyspirales</taxon>
        <taxon>Brachyspiraceae</taxon>
        <taxon>Brachyspira</taxon>
    </lineage>
</organism>
<name>A0ABX5B9Q5_9SPIR</name>
<keyword evidence="2" id="KW-0808">Transferase</keyword>
<protein>
    <submittedName>
        <fullName evidence="5">SAM-dependent methyltransferase</fullName>
    </submittedName>
</protein>
<keyword evidence="1 5" id="KW-0489">Methyltransferase</keyword>
<dbReference type="Proteomes" id="UP000238924">
    <property type="component" value="Unassembled WGS sequence"/>
</dbReference>
<dbReference type="InterPro" id="IPR013780">
    <property type="entry name" value="Glyco_hydro_b"/>
</dbReference>
<dbReference type="GO" id="GO:0008168">
    <property type="term" value="F:methyltransferase activity"/>
    <property type="evidence" value="ECO:0007669"/>
    <property type="project" value="UniProtKB-KW"/>
</dbReference>
<accession>A0ABX5B9Q5</accession>
<keyword evidence="6" id="KW-1185">Reference proteome</keyword>
<reference evidence="5 6" key="1">
    <citation type="submission" date="2014-04" db="EMBL/GenBank/DDBJ databases">
        <title>Whole genome sequence of 'Brachyspira hampsonii' D13-03603F2.</title>
        <authorList>
            <person name="Patterson A.H."/>
            <person name="Chaban B."/>
            <person name="Fernando C."/>
            <person name="Harding J.C."/>
            <person name="Hill J.E."/>
        </authorList>
    </citation>
    <scope>NUCLEOTIDE SEQUENCE [LARGE SCALE GENOMIC DNA]</scope>
    <source>
        <strain evidence="5 6">D13-03603F2</strain>
    </source>
</reference>
<proteinExistence type="predicted"/>
<dbReference type="PANTHER" id="PTHR43042:SF2">
    <property type="entry name" value="SAM-DEPENDENT METHYLTRANSFERASE"/>
    <property type="match status" value="1"/>
</dbReference>
<keyword evidence="3" id="KW-0949">S-adenosyl-L-methionine</keyword>
<dbReference type="Pfam" id="PF10672">
    <property type="entry name" value="Methyltrans_SAM"/>
    <property type="match status" value="1"/>
</dbReference>
<evidence type="ECO:0000313" key="5">
    <source>
        <dbReference type="EMBL" id="PPS22877.1"/>
    </source>
</evidence>
<gene>
    <name evidence="5" type="ORF">DJ52_02285</name>
</gene>
<dbReference type="Gene3D" id="2.60.40.1180">
    <property type="entry name" value="Golgi alpha-mannosidase II"/>
    <property type="match status" value="1"/>
</dbReference>
<dbReference type="Gene3D" id="3.40.50.150">
    <property type="entry name" value="Vaccinia Virus protein VP39"/>
    <property type="match status" value="1"/>
</dbReference>
<sequence>MMLLADKWQDYKIIDCGDGEKLENIGGFIVSRPDSQVIWSKRLNKWTNMDAIYHRSDKGGGYWQYINKPKDNFIIKYEDLLFKIEFTNFKHIGLFPEQAVNWQFIIDKIKEKKSSSHENKEIKALNLFAYTGGATVACAYAGCDEVVHVDASKKIVSHAKTNIEINNLHQKKVRFIIEDVIKFVLREVRRKRKYDVIIMDPPVYGRGPNGELWQIETSLTRLVEECVKLLSDCPILFLINCYTASFSNISLKNILSSSIKNKGNFESGEIGLPIENSDMILPCGIYSRFYT</sequence>
<dbReference type="EMBL" id="JJMJ01000035">
    <property type="protein sequence ID" value="PPS22877.1"/>
    <property type="molecule type" value="Genomic_DNA"/>
</dbReference>
<dbReference type="PANTHER" id="PTHR43042">
    <property type="entry name" value="SAM-DEPENDENT METHYLTRANSFERASE"/>
    <property type="match status" value="1"/>
</dbReference>
<comment type="caution">
    <text evidence="5">The sequence shown here is derived from an EMBL/GenBank/DDBJ whole genome shotgun (WGS) entry which is preliminary data.</text>
</comment>
<evidence type="ECO:0000313" key="6">
    <source>
        <dbReference type="Proteomes" id="UP000238924"/>
    </source>
</evidence>
<dbReference type="InterPro" id="IPR019614">
    <property type="entry name" value="SAM-dep_methyl-trfase"/>
</dbReference>
<evidence type="ECO:0000256" key="1">
    <source>
        <dbReference type="ARBA" id="ARBA00022603"/>
    </source>
</evidence>
<evidence type="ECO:0000256" key="2">
    <source>
        <dbReference type="ARBA" id="ARBA00022679"/>
    </source>
</evidence>
<evidence type="ECO:0000256" key="3">
    <source>
        <dbReference type="ARBA" id="ARBA00022691"/>
    </source>
</evidence>
<evidence type="ECO:0000259" key="4">
    <source>
        <dbReference type="Pfam" id="PF10672"/>
    </source>
</evidence>
<dbReference type="GO" id="GO:0032259">
    <property type="term" value="P:methylation"/>
    <property type="evidence" value="ECO:0007669"/>
    <property type="project" value="UniProtKB-KW"/>
</dbReference>
<dbReference type="SUPFAM" id="SSF53335">
    <property type="entry name" value="S-adenosyl-L-methionine-dependent methyltransferases"/>
    <property type="match status" value="1"/>
</dbReference>